<feature type="domain" description="Peptidase S8/S53" evidence="5">
    <location>
        <begin position="190"/>
        <end position="523"/>
    </location>
</feature>
<dbReference type="CDD" id="cd04852">
    <property type="entry name" value="Peptidases_S8_3"/>
    <property type="match status" value="1"/>
</dbReference>
<protein>
    <submittedName>
        <fullName evidence="7">Cucumisin</fullName>
    </submittedName>
</protein>
<dbReference type="PANTHER" id="PTHR10795">
    <property type="entry name" value="PROPROTEIN CONVERTASE SUBTILISIN/KEXIN"/>
    <property type="match status" value="1"/>
</dbReference>
<keyword evidence="8" id="KW-1185">Reference proteome</keyword>
<reference evidence="7" key="1">
    <citation type="journal article" date="2023" name="Science">
        <title>Elucidation of the pathway for biosynthesis of saponin adjuvants from the soapbark tree.</title>
        <authorList>
            <person name="Reed J."/>
            <person name="Orme A."/>
            <person name="El-Demerdash A."/>
            <person name="Owen C."/>
            <person name="Martin L.B.B."/>
            <person name="Misra R.C."/>
            <person name="Kikuchi S."/>
            <person name="Rejzek M."/>
            <person name="Martin A.C."/>
            <person name="Harkess A."/>
            <person name="Leebens-Mack J."/>
            <person name="Louveau T."/>
            <person name="Stephenson M.J."/>
            <person name="Osbourn A."/>
        </authorList>
    </citation>
    <scope>NUCLEOTIDE SEQUENCE</scope>
    <source>
        <strain evidence="7">S10</strain>
    </source>
</reference>
<evidence type="ECO:0000313" key="7">
    <source>
        <dbReference type="EMBL" id="KAJ7960184.1"/>
    </source>
</evidence>
<dbReference type="InterPro" id="IPR010259">
    <property type="entry name" value="S8pro/Inhibitor_I9"/>
</dbReference>
<evidence type="ECO:0000259" key="5">
    <source>
        <dbReference type="Pfam" id="PF00082"/>
    </source>
</evidence>
<dbReference type="GO" id="GO:0006508">
    <property type="term" value="P:proteolysis"/>
    <property type="evidence" value="ECO:0007669"/>
    <property type="project" value="InterPro"/>
</dbReference>
<dbReference type="Pfam" id="PF00082">
    <property type="entry name" value="Peptidase_S8"/>
    <property type="match status" value="1"/>
</dbReference>
<dbReference type="Gene3D" id="3.50.30.30">
    <property type="match status" value="1"/>
</dbReference>
<gene>
    <name evidence="7" type="ORF">O6P43_020664</name>
</gene>
<dbReference type="InterPro" id="IPR037045">
    <property type="entry name" value="S8pro/Inhibitor_I9_sf"/>
</dbReference>
<dbReference type="CDD" id="cd02120">
    <property type="entry name" value="PA_subtilisin_like"/>
    <property type="match status" value="1"/>
</dbReference>
<evidence type="ECO:0000256" key="4">
    <source>
        <dbReference type="PROSITE-ProRule" id="PRU01240"/>
    </source>
</evidence>
<dbReference type="GO" id="GO:0004252">
    <property type="term" value="F:serine-type endopeptidase activity"/>
    <property type="evidence" value="ECO:0007669"/>
    <property type="project" value="InterPro"/>
</dbReference>
<keyword evidence="3" id="KW-0732">Signal</keyword>
<dbReference type="InterPro" id="IPR045051">
    <property type="entry name" value="SBT"/>
</dbReference>
<comment type="subcellular location">
    <subcellularLocation>
        <location evidence="1">Secreted</location>
    </subcellularLocation>
</comment>
<comment type="similarity">
    <text evidence="2 4">Belongs to the peptidase S8 family.</text>
</comment>
<comment type="caution">
    <text evidence="4">Lacks conserved residue(s) required for the propagation of feature annotation.</text>
</comment>
<feature type="domain" description="Inhibitor I9" evidence="6">
    <location>
        <begin position="93"/>
        <end position="169"/>
    </location>
</feature>
<dbReference type="Pfam" id="PF05922">
    <property type="entry name" value="Inhibitor_I9"/>
    <property type="match status" value="1"/>
</dbReference>
<evidence type="ECO:0000256" key="2">
    <source>
        <dbReference type="ARBA" id="ARBA00011073"/>
    </source>
</evidence>
<evidence type="ECO:0000313" key="8">
    <source>
        <dbReference type="Proteomes" id="UP001163823"/>
    </source>
</evidence>
<dbReference type="Proteomes" id="UP001163823">
    <property type="component" value="Chromosome 8"/>
</dbReference>
<dbReference type="Gene3D" id="3.40.50.200">
    <property type="entry name" value="Peptidase S8/S53 domain"/>
    <property type="match status" value="2"/>
</dbReference>
<dbReference type="KEGG" id="qsa:O6P43_020664"/>
<name>A0AAD7LL56_QUISA</name>
<dbReference type="InterPro" id="IPR000209">
    <property type="entry name" value="Peptidase_S8/S53_dom"/>
</dbReference>
<evidence type="ECO:0000259" key="6">
    <source>
        <dbReference type="Pfam" id="PF05922"/>
    </source>
</evidence>
<dbReference type="InterPro" id="IPR034197">
    <property type="entry name" value="Peptidases_S8_3"/>
</dbReference>
<dbReference type="GO" id="GO:0005576">
    <property type="term" value="C:extracellular region"/>
    <property type="evidence" value="ECO:0007669"/>
    <property type="project" value="UniProtKB-SubCell"/>
</dbReference>
<dbReference type="PROSITE" id="PS51892">
    <property type="entry name" value="SUBTILASE"/>
    <property type="match status" value="1"/>
</dbReference>
<accession>A0AAD7LL56</accession>
<dbReference type="Gene3D" id="3.30.70.80">
    <property type="entry name" value="Peptidase S8 propeptide/proteinase inhibitor I9"/>
    <property type="match status" value="1"/>
</dbReference>
<dbReference type="EMBL" id="JARAOO010000008">
    <property type="protein sequence ID" value="KAJ7960184.1"/>
    <property type="molecule type" value="Genomic_DNA"/>
</dbReference>
<evidence type="ECO:0000256" key="1">
    <source>
        <dbReference type="ARBA" id="ARBA00004613"/>
    </source>
</evidence>
<organism evidence="7 8">
    <name type="scientific">Quillaja saponaria</name>
    <name type="common">Soap bark tree</name>
    <dbReference type="NCBI Taxonomy" id="32244"/>
    <lineage>
        <taxon>Eukaryota</taxon>
        <taxon>Viridiplantae</taxon>
        <taxon>Streptophyta</taxon>
        <taxon>Embryophyta</taxon>
        <taxon>Tracheophyta</taxon>
        <taxon>Spermatophyta</taxon>
        <taxon>Magnoliopsida</taxon>
        <taxon>eudicotyledons</taxon>
        <taxon>Gunneridae</taxon>
        <taxon>Pentapetalae</taxon>
        <taxon>rosids</taxon>
        <taxon>fabids</taxon>
        <taxon>Fabales</taxon>
        <taxon>Quillajaceae</taxon>
        <taxon>Quillaja</taxon>
    </lineage>
</organism>
<sequence>MAFPMSAQLNPHAELAYGGGHIDPIKAFNPGLIYDASEIDYIKFLCCQVSVRTINTVSRVFNRTVTNDGLPNSTYKAKVTAPEGLEINVNPEVYIVYLGDPPKGEFPASSVHTNFLQETLGSDASESLVRSYHRSFHGFAAKLTEIEVQKLSGMEHIVSVFPNEKRQLHTTRSWDFMGFSKHVKRTTFESDIIIGMLDTGIWPESESFSDEGFGPPPKKWKGTCQESSNFTCNNKIIGARSYRSAKLKVGDTNSPRDVEGHGSHTSSIAAGNLVSEASLFGLGSGVARGGVPSARIAVYKICWADGCYDADILAAFDDAIADGVDIISISVGAFVNKDYFNDSIAIGAFHAMRNGILTSNSAGNEGPDPASVKNFSPWSLTVAASTIDRKFVAKVMLGNGKVYEGLSINTFDLENKNYPMIYGGDVPDTRNGFNRSQSRFCILNSLDKKKVKGKIVLCDELTSAVGAASAGAIGTVMQDGGIKDVAYIFPIPASYIGSDDGSDVGDYINSDRKPIATIQKSIEEQDELAPFVVSFSSRGPNPITSDIL</sequence>
<dbReference type="AlphaFoldDB" id="A0AAD7LL56"/>
<proteinExistence type="inferred from homology"/>
<dbReference type="InterPro" id="IPR036852">
    <property type="entry name" value="Peptidase_S8/S53_dom_sf"/>
</dbReference>
<comment type="caution">
    <text evidence="7">The sequence shown here is derived from an EMBL/GenBank/DDBJ whole genome shotgun (WGS) entry which is preliminary data.</text>
</comment>
<dbReference type="SUPFAM" id="SSF52743">
    <property type="entry name" value="Subtilisin-like"/>
    <property type="match status" value="1"/>
</dbReference>
<evidence type="ECO:0000256" key="3">
    <source>
        <dbReference type="ARBA" id="ARBA00022729"/>
    </source>
</evidence>